<dbReference type="EMBL" id="JARO02001399">
    <property type="protein sequence ID" value="KPP75605.1"/>
    <property type="molecule type" value="Genomic_DNA"/>
</dbReference>
<gene>
    <name evidence="3" type="ORF">Z043_105126</name>
</gene>
<feature type="domain" description="VHS" evidence="2">
    <location>
        <begin position="32"/>
        <end position="206"/>
    </location>
</feature>
<dbReference type="PANTHER" id="PTHR13856:SF32">
    <property type="entry name" value="TARGET OF MYB1 MEMBRANE TRAFFICKING PROTEIN"/>
    <property type="match status" value="1"/>
</dbReference>
<dbReference type="PROSITE" id="PS50179">
    <property type="entry name" value="VHS"/>
    <property type="match status" value="1"/>
</dbReference>
<name>A0A0P7Z4S2_SCLFO</name>
<feature type="non-terminal residue" evidence="3">
    <location>
        <position position="1"/>
    </location>
</feature>
<evidence type="ECO:0000313" key="3">
    <source>
        <dbReference type="EMBL" id="KPP75605.1"/>
    </source>
</evidence>
<organism evidence="3 4">
    <name type="scientific">Scleropages formosus</name>
    <name type="common">Asian bonytongue</name>
    <name type="synonym">Osteoglossum formosum</name>
    <dbReference type="NCBI Taxonomy" id="113540"/>
    <lineage>
        <taxon>Eukaryota</taxon>
        <taxon>Metazoa</taxon>
        <taxon>Chordata</taxon>
        <taxon>Craniata</taxon>
        <taxon>Vertebrata</taxon>
        <taxon>Euteleostomi</taxon>
        <taxon>Actinopterygii</taxon>
        <taxon>Neopterygii</taxon>
        <taxon>Teleostei</taxon>
        <taxon>Osteoglossocephala</taxon>
        <taxon>Osteoglossomorpha</taxon>
        <taxon>Osteoglossiformes</taxon>
        <taxon>Osteoglossidae</taxon>
        <taxon>Scleropages</taxon>
    </lineage>
</organism>
<keyword evidence="1" id="KW-0472">Membrane</keyword>
<comment type="caution">
    <text evidence="3">The sequence shown here is derived from an EMBL/GenBank/DDBJ whole genome shotgun (WGS) entry which is preliminary data.</text>
</comment>
<sequence>GTSAASLGPDEDMQKYRFLENRSCAALLLEQATNSTLESEDWALNMEICDIVNETEEGPKDAVKAIKKRIVGNKNFKEVMLTLTASISSACPSACLVFFSLSFTMLFTRTVNRCQRAVLCWLFVPQVLEACVKNCGHRFHALVSAREFVEGVLVQAIMPKNNPPMVVHDRVLALIQAWADAFRSSASLTGVVSVYEDLRRKGVKFPMSTLNSASPIHTPHRVG</sequence>
<dbReference type="SMART" id="SM00288">
    <property type="entry name" value="VHS"/>
    <property type="match status" value="1"/>
</dbReference>
<dbReference type="AlphaFoldDB" id="A0A0P7Z4S2"/>
<dbReference type="GO" id="GO:0007165">
    <property type="term" value="P:signal transduction"/>
    <property type="evidence" value="ECO:0007669"/>
    <property type="project" value="TreeGrafter"/>
</dbReference>
<dbReference type="GO" id="GO:0030276">
    <property type="term" value="F:clathrin binding"/>
    <property type="evidence" value="ECO:0007669"/>
    <property type="project" value="TreeGrafter"/>
</dbReference>
<dbReference type="Pfam" id="PF00790">
    <property type="entry name" value="VHS"/>
    <property type="match status" value="2"/>
</dbReference>
<keyword evidence="1" id="KW-0812">Transmembrane</keyword>
<proteinExistence type="predicted"/>
<accession>A0A0P7Z4S2</accession>
<reference evidence="3 4" key="1">
    <citation type="submission" date="2015-08" db="EMBL/GenBank/DDBJ databases">
        <title>The genome of the Asian arowana (Scleropages formosus).</title>
        <authorList>
            <person name="Tan M.H."/>
            <person name="Gan H.M."/>
            <person name="Croft L.J."/>
            <person name="Austin C.M."/>
        </authorList>
    </citation>
    <scope>NUCLEOTIDE SEQUENCE [LARGE SCALE GENOMIC DNA]</scope>
    <source>
        <strain evidence="3">Aro1</strain>
    </source>
</reference>
<keyword evidence="1" id="KW-1133">Transmembrane helix</keyword>
<dbReference type="Proteomes" id="UP000034805">
    <property type="component" value="Unassembled WGS sequence"/>
</dbReference>
<dbReference type="GO" id="GO:0016020">
    <property type="term" value="C:membrane"/>
    <property type="evidence" value="ECO:0007669"/>
    <property type="project" value="TreeGrafter"/>
</dbReference>
<dbReference type="InterPro" id="IPR008942">
    <property type="entry name" value="ENTH_VHS"/>
</dbReference>
<dbReference type="GO" id="GO:0043130">
    <property type="term" value="F:ubiquitin binding"/>
    <property type="evidence" value="ECO:0007669"/>
    <property type="project" value="InterPro"/>
</dbReference>
<evidence type="ECO:0000259" key="2">
    <source>
        <dbReference type="PROSITE" id="PS50179"/>
    </source>
</evidence>
<dbReference type="Gene3D" id="1.25.40.90">
    <property type="match status" value="1"/>
</dbReference>
<feature type="transmembrane region" description="Helical" evidence="1">
    <location>
        <begin position="79"/>
        <end position="107"/>
    </location>
</feature>
<evidence type="ECO:0000256" key="1">
    <source>
        <dbReference type="SAM" id="Phobius"/>
    </source>
</evidence>
<protein>
    <recommendedName>
        <fullName evidence="2">VHS domain-containing protein</fullName>
    </recommendedName>
</protein>
<dbReference type="SUPFAM" id="SSF48464">
    <property type="entry name" value="ENTH/VHS domain"/>
    <property type="match status" value="1"/>
</dbReference>
<dbReference type="PANTHER" id="PTHR13856">
    <property type="entry name" value="VHS DOMAIN CONTAINING PROTEIN FAMILY"/>
    <property type="match status" value="1"/>
</dbReference>
<dbReference type="InterPro" id="IPR002014">
    <property type="entry name" value="VHS_dom"/>
</dbReference>
<dbReference type="GO" id="GO:0035091">
    <property type="term" value="F:phosphatidylinositol binding"/>
    <property type="evidence" value="ECO:0007669"/>
    <property type="project" value="InterPro"/>
</dbReference>
<evidence type="ECO:0000313" key="4">
    <source>
        <dbReference type="Proteomes" id="UP000034805"/>
    </source>
</evidence>
<dbReference type="GO" id="GO:0005768">
    <property type="term" value="C:endosome"/>
    <property type="evidence" value="ECO:0007669"/>
    <property type="project" value="TreeGrafter"/>
</dbReference>